<organism evidence="5 6">
    <name type="scientific">Vallitalea pronyensis</name>
    <dbReference type="NCBI Taxonomy" id="1348613"/>
    <lineage>
        <taxon>Bacteria</taxon>
        <taxon>Bacillati</taxon>
        <taxon>Bacillota</taxon>
        <taxon>Clostridia</taxon>
        <taxon>Lachnospirales</taxon>
        <taxon>Vallitaleaceae</taxon>
        <taxon>Vallitalea</taxon>
    </lineage>
</organism>
<keyword evidence="2" id="KW-0238">DNA-binding</keyword>
<keyword evidence="1" id="KW-0805">Transcription regulation</keyword>
<dbReference type="InterPro" id="IPR009057">
    <property type="entry name" value="Homeodomain-like_sf"/>
</dbReference>
<dbReference type="PROSITE" id="PS00041">
    <property type="entry name" value="HTH_ARAC_FAMILY_1"/>
    <property type="match status" value="1"/>
</dbReference>
<keyword evidence="3" id="KW-0804">Transcription</keyword>
<dbReference type="PROSITE" id="PS01124">
    <property type="entry name" value="HTH_ARAC_FAMILY_2"/>
    <property type="match status" value="1"/>
</dbReference>
<dbReference type="InterPro" id="IPR018060">
    <property type="entry name" value="HTH_AraC"/>
</dbReference>
<dbReference type="Gene3D" id="2.60.120.10">
    <property type="entry name" value="Jelly Rolls"/>
    <property type="match status" value="1"/>
</dbReference>
<dbReference type="GO" id="GO:0003700">
    <property type="term" value="F:DNA-binding transcription factor activity"/>
    <property type="evidence" value="ECO:0007669"/>
    <property type="project" value="InterPro"/>
</dbReference>
<reference evidence="5" key="1">
    <citation type="submission" date="2020-07" db="EMBL/GenBank/DDBJ databases">
        <title>Vallitalea pronyensis genome.</title>
        <authorList>
            <person name="Postec A."/>
        </authorList>
    </citation>
    <scope>NUCLEOTIDE SEQUENCE</scope>
    <source>
        <strain evidence="5">FatNI3</strain>
    </source>
</reference>
<dbReference type="Gene3D" id="1.10.10.60">
    <property type="entry name" value="Homeodomain-like"/>
    <property type="match status" value="2"/>
</dbReference>
<dbReference type="SMART" id="SM00342">
    <property type="entry name" value="HTH_ARAC"/>
    <property type="match status" value="1"/>
</dbReference>
<dbReference type="SUPFAM" id="SSF51215">
    <property type="entry name" value="Regulatory protein AraC"/>
    <property type="match status" value="1"/>
</dbReference>
<accession>A0A8J8MMV1</accession>
<protein>
    <submittedName>
        <fullName evidence="5">Helix-turn-helix transcriptional regulator</fullName>
    </submittedName>
</protein>
<dbReference type="InterPro" id="IPR014710">
    <property type="entry name" value="RmlC-like_jellyroll"/>
</dbReference>
<name>A0A8J8MMV1_9FIRM</name>
<dbReference type="Pfam" id="PF02311">
    <property type="entry name" value="AraC_binding"/>
    <property type="match status" value="1"/>
</dbReference>
<dbReference type="InterPro" id="IPR037923">
    <property type="entry name" value="HTH-like"/>
</dbReference>
<feature type="domain" description="HTH araC/xylS-type" evidence="4">
    <location>
        <begin position="200"/>
        <end position="298"/>
    </location>
</feature>
<dbReference type="PANTHER" id="PTHR43280">
    <property type="entry name" value="ARAC-FAMILY TRANSCRIPTIONAL REGULATOR"/>
    <property type="match status" value="1"/>
</dbReference>
<dbReference type="InterPro" id="IPR018062">
    <property type="entry name" value="HTH_AraC-typ_CS"/>
</dbReference>
<evidence type="ECO:0000313" key="5">
    <source>
        <dbReference type="EMBL" id="QUI24812.1"/>
    </source>
</evidence>
<keyword evidence="6" id="KW-1185">Reference proteome</keyword>
<dbReference type="PANTHER" id="PTHR43280:SF2">
    <property type="entry name" value="HTH-TYPE TRANSCRIPTIONAL REGULATOR EXSA"/>
    <property type="match status" value="1"/>
</dbReference>
<proteinExistence type="predicted"/>
<dbReference type="AlphaFoldDB" id="A0A8J8MMV1"/>
<evidence type="ECO:0000256" key="3">
    <source>
        <dbReference type="ARBA" id="ARBA00023163"/>
    </source>
</evidence>
<evidence type="ECO:0000313" key="6">
    <source>
        <dbReference type="Proteomes" id="UP000683246"/>
    </source>
</evidence>
<dbReference type="EMBL" id="CP058649">
    <property type="protein sequence ID" value="QUI24812.1"/>
    <property type="molecule type" value="Genomic_DNA"/>
</dbReference>
<evidence type="ECO:0000256" key="2">
    <source>
        <dbReference type="ARBA" id="ARBA00023125"/>
    </source>
</evidence>
<dbReference type="GO" id="GO:0043565">
    <property type="term" value="F:sequence-specific DNA binding"/>
    <property type="evidence" value="ECO:0007669"/>
    <property type="project" value="InterPro"/>
</dbReference>
<gene>
    <name evidence="5" type="ORF">HZI73_22020</name>
</gene>
<dbReference type="InterPro" id="IPR003313">
    <property type="entry name" value="AraC-bd"/>
</dbReference>
<evidence type="ECO:0000256" key="1">
    <source>
        <dbReference type="ARBA" id="ARBA00023015"/>
    </source>
</evidence>
<dbReference type="Pfam" id="PF12833">
    <property type="entry name" value="HTH_18"/>
    <property type="match status" value="1"/>
</dbReference>
<sequence>MDNTIINNSNKLNSYNLNFVIDNFIVNILNYKVETFNGIDGYDVHKHFCYELHYIKSGSGQVTFNEKTHELVPGDMYLMSPNIAHSQYIYDHHMIEYALRFDIKQLKSSPNPSTIMEESKQIINLLKRSANKIIHQQFALEKLFEDSYQEAFGQRPGYYIVLKQYLMLIIIETARSAINDDDKEAIYPLPTRDIDRHNMNTITQFILDNISTKITNKTIASHVYMSERHLYRIIKRQTGLATHQYIAHLRINYVKKLLSQNLYTLKTISEMSGYSSAFHLSSAFKRHTGMTPSSYIDSALDKYQQSIEPYIE</sequence>
<dbReference type="RefSeq" id="WP_212695509.1">
    <property type="nucleotide sequence ID" value="NZ_CP058649.1"/>
</dbReference>
<dbReference type="Proteomes" id="UP000683246">
    <property type="component" value="Chromosome"/>
</dbReference>
<evidence type="ECO:0000259" key="4">
    <source>
        <dbReference type="PROSITE" id="PS01124"/>
    </source>
</evidence>
<dbReference type="SUPFAM" id="SSF46689">
    <property type="entry name" value="Homeodomain-like"/>
    <property type="match status" value="2"/>
</dbReference>
<dbReference type="KEGG" id="vpy:HZI73_22020"/>